<sequence length="154" mass="17306">MFGVLLFISYLSSWTKAVCPGECSCGLDPKGRRMVRCTRGSMSGIIPVEYMESSIEVLNITAPEAQENWLTMGPVFQRFLNLEEVHITRSNIPAIGKHTFWGRCSRERRSAAHGRAIKMSDGGSSGERCCGYLSRDKEEKQTEKKYGDEERTMG</sequence>
<evidence type="ECO:0000256" key="2">
    <source>
        <dbReference type="SAM" id="SignalP"/>
    </source>
</evidence>
<dbReference type="OrthoDB" id="9229163at2759"/>
<gene>
    <name evidence="3" type="ORF">NEZAVI_LOCUS1691</name>
</gene>
<dbReference type="EMBL" id="OV725077">
    <property type="protein sequence ID" value="CAH1390493.1"/>
    <property type="molecule type" value="Genomic_DNA"/>
</dbReference>
<name>A0A9P0GY66_NEZVI</name>
<evidence type="ECO:0008006" key="5">
    <source>
        <dbReference type="Google" id="ProtNLM"/>
    </source>
</evidence>
<proteinExistence type="predicted"/>
<feature type="region of interest" description="Disordered" evidence="1">
    <location>
        <begin position="112"/>
        <end position="154"/>
    </location>
</feature>
<evidence type="ECO:0000313" key="4">
    <source>
        <dbReference type="Proteomes" id="UP001152798"/>
    </source>
</evidence>
<evidence type="ECO:0000313" key="3">
    <source>
        <dbReference type="EMBL" id="CAH1390493.1"/>
    </source>
</evidence>
<keyword evidence="2" id="KW-0732">Signal</keyword>
<evidence type="ECO:0000256" key="1">
    <source>
        <dbReference type="SAM" id="MobiDB-lite"/>
    </source>
</evidence>
<feature type="compositionally biased region" description="Basic and acidic residues" evidence="1">
    <location>
        <begin position="134"/>
        <end position="154"/>
    </location>
</feature>
<reference evidence="3" key="1">
    <citation type="submission" date="2022-01" db="EMBL/GenBank/DDBJ databases">
        <authorList>
            <person name="King R."/>
        </authorList>
    </citation>
    <scope>NUCLEOTIDE SEQUENCE</scope>
</reference>
<organism evidence="3 4">
    <name type="scientific">Nezara viridula</name>
    <name type="common">Southern green stink bug</name>
    <name type="synonym">Cimex viridulus</name>
    <dbReference type="NCBI Taxonomy" id="85310"/>
    <lineage>
        <taxon>Eukaryota</taxon>
        <taxon>Metazoa</taxon>
        <taxon>Ecdysozoa</taxon>
        <taxon>Arthropoda</taxon>
        <taxon>Hexapoda</taxon>
        <taxon>Insecta</taxon>
        <taxon>Pterygota</taxon>
        <taxon>Neoptera</taxon>
        <taxon>Paraneoptera</taxon>
        <taxon>Hemiptera</taxon>
        <taxon>Heteroptera</taxon>
        <taxon>Panheteroptera</taxon>
        <taxon>Pentatomomorpha</taxon>
        <taxon>Pentatomoidea</taxon>
        <taxon>Pentatomidae</taxon>
        <taxon>Pentatominae</taxon>
        <taxon>Nezara</taxon>
    </lineage>
</organism>
<accession>A0A9P0GY66</accession>
<dbReference type="AlphaFoldDB" id="A0A9P0GY66"/>
<feature type="signal peptide" evidence="2">
    <location>
        <begin position="1"/>
        <end position="17"/>
    </location>
</feature>
<protein>
    <recommendedName>
        <fullName evidence="5">Neuropeptide</fullName>
    </recommendedName>
</protein>
<feature type="chain" id="PRO_5040252286" description="Neuropeptide" evidence="2">
    <location>
        <begin position="18"/>
        <end position="154"/>
    </location>
</feature>
<keyword evidence="4" id="KW-1185">Reference proteome</keyword>
<dbReference type="Proteomes" id="UP001152798">
    <property type="component" value="Chromosome 1"/>
</dbReference>